<proteinExistence type="predicted"/>
<reference evidence="1 2" key="1">
    <citation type="submission" date="2020-08" db="EMBL/GenBank/DDBJ databases">
        <title>Novel species isolated from subtropical streams in China.</title>
        <authorList>
            <person name="Lu H."/>
        </authorList>
    </citation>
    <scope>NUCLEOTIDE SEQUENCE [LARGE SCALE GENOMIC DNA]</scope>
    <source>
        <strain evidence="1 2">KACC 16656</strain>
    </source>
</reference>
<evidence type="ECO:0000313" key="2">
    <source>
        <dbReference type="Proteomes" id="UP000648257"/>
    </source>
</evidence>
<dbReference type="InterPro" id="IPR059220">
    <property type="entry name" value="AbiEi"/>
</dbReference>
<comment type="caution">
    <text evidence="1">The sequence shown here is derived from an EMBL/GenBank/DDBJ whole genome shotgun (WGS) entry which is preliminary data.</text>
</comment>
<evidence type="ECO:0000313" key="1">
    <source>
        <dbReference type="EMBL" id="MBC3807058.1"/>
    </source>
</evidence>
<evidence type="ECO:0008006" key="3">
    <source>
        <dbReference type="Google" id="ProtNLM"/>
    </source>
</evidence>
<accession>A0ABR6X314</accession>
<gene>
    <name evidence="1" type="ORF">H8K52_06835</name>
</gene>
<dbReference type="RefSeq" id="WP_186922140.1">
    <property type="nucleotide sequence ID" value="NZ_JACOFW010000005.1"/>
</dbReference>
<sequence length="179" mass="20497">MKLPEAIRKFQELDQAGVYVFSRDDIQKMFPDEKEKALEKSLERLRGAGILEYPCKGVYINALAKSKKARVIEDIAAVLRRGSYSYVSLESILSEYGDISQIPVSMLTLMTTGPRGVYKTNYGTVEFTHTKRSLSEIAQRTVFDKERRLRIATREAARQDLRRVGRNLSLLAQPEYERS</sequence>
<keyword evidence="2" id="KW-1185">Reference proteome</keyword>
<organism evidence="1 2">
    <name type="scientific">Undibacterium seohonense</name>
    <dbReference type="NCBI Taxonomy" id="1344950"/>
    <lineage>
        <taxon>Bacteria</taxon>
        <taxon>Pseudomonadati</taxon>
        <taxon>Pseudomonadota</taxon>
        <taxon>Betaproteobacteria</taxon>
        <taxon>Burkholderiales</taxon>
        <taxon>Oxalobacteraceae</taxon>
        <taxon>Undibacterium</taxon>
    </lineage>
</organism>
<name>A0ABR6X314_9BURK</name>
<dbReference type="NCBIfam" id="NF047376">
    <property type="entry name" value="TAA_AbiEi"/>
    <property type="match status" value="1"/>
</dbReference>
<dbReference type="EMBL" id="JACOFW010000005">
    <property type="protein sequence ID" value="MBC3807058.1"/>
    <property type="molecule type" value="Genomic_DNA"/>
</dbReference>
<protein>
    <recommendedName>
        <fullName evidence="3">Transcriptional regulator, AbiEi antitoxin, Type IV TA system</fullName>
    </recommendedName>
</protein>
<dbReference type="Proteomes" id="UP000648257">
    <property type="component" value="Unassembled WGS sequence"/>
</dbReference>